<evidence type="ECO:0000256" key="2">
    <source>
        <dbReference type="SAM" id="MobiDB-lite"/>
    </source>
</evidence>
<keyword evidence="5" id="KW-1185">Reference proteome</keyword>
<dbReference type="Proteomes" id="UP000008743">
    <property type="component" value="Unassembled WGS sequence"/>
</dbReference>
<protein>
    <recommendedName>
        <fullName evidence="3">C2H2-type domain-containing protein</fullName>
    </recommendedName>
</protein>
<feature type="compositionally biased region" description="Low complexity" evidence="2">
    <location>
        <begin position="330"/>
        <end position="342"/>
    </location>
</feature>
<feature type="compositionally biased region" description="Polar residues" evidence="2">
    <location>
        <begin position="116"/>
        <end position="134"/>
    </location>
</feature>
<feature type="region of interest" description="Disordered" evidence="2">
    <location>
        <begin position="307"/>
        <end position="354"/>
    </location>
</feature>
<dbReference type="PROSITE" id="PS50157">
    <property type="entry name" value="ZINC_FINGER_C2H2_2"/>
    <property type="match status" value="1"/>
</dbReference>
<dbReference type="InParanoid" id="A0A0D2WLG1"/>
<feature type="compositionally biased region" description="Polar residues" evidence="2">
    <location>
        <begin position="317"/>
        <end position="329"/>
    </location>
</feature>
<reference evidence="5" key="1">
    <citation type="submission" date="2011-02" db="EMBL/GenBank/DDBJ databases">
        <title>The Genome Sequence of Capsaspora owczarzaki ATCC 30864.</title>
        <authorList>
            <person name="Russ C."/>
            <person name="Cuomo C."/>
            <person name="Burger G."/>
            <person name="Gray M.W."/>
            <person name="Holland P.W.H."/>
            <person name="King N."/>
            <person name="Lang F.B.F."/>
            <person name="Roger A.J."/>
            <person name="Ruiz-Trillo I."/>
            <person name="Young S.K."/>
            <person name="Zeng Q."/>
            <person name="Gargeya S."/>
            <person name="Alvarado L."/>
            <person name="Berlin A."/>
            <person name="Chapman S.B."/>
            <person name="Chen Z."/>
            <person name="Freedman E."/>
            <person name="Gellesch M."/>
            <person name="Goldberg J."/>
            <person name="Griggs A."/>
            <person name="Gujja S."/>
            <person name="Heilman E."/>
            <person name="Heiman D."/>
            <person name="Howarth C."/>
            <person name="Mehta T."/>
            <person name="Neiman D."/>
            <person name="Pearson M."/>
            <person name="Roberts A."/>
            <person name="Saif S."/>
            <person name="Shea T."/>
            <person name="Shenoy N."/>
            <person name="Sisk P."/>
            <person name="Stolte C."/>
            <person name="Sykes S."/>
            <person name="White J."/>
            <person name="Yandava C."/>
            <person name="Haas B."/>
            <person name="Nusbaum C."/>
            <person name="Birren B."/>
        </authorList>
    </citation>
    <scope>NUCLEOTIDE SEQUENCE</scope>
    <source>
        <strain evidence="5">ATCC 30864</strain>
    </source>
</reference>
<keyword evidence="1" id="KW-0479">Metal-binding</keyword>
<dbReference type="EMBL" id="KE346362">
    <property type="protein sequence ID" value="KJE91410.1"/>
    <property type="molecule type" value="Genomic_DNA"/>
</dbReference>
<evidence type="ECO:0000313" key="5">
    <source>
        <dbReference type="Proteomes" id="UP000008743"/>
    </source>
</evidence>
<evidence type="ECO:0000259" key="3">
    <source>
        <dbReference type="PROSITE" id="PS50157"/>
    </source>
</evidence>
<feature type="domain" description="C2H2-type" evidence="3">
    <location>
        <begin position="45"/>
        <end position="75"/>
    </location>
</feature>
<dbReference type="GO" id="GO:0008270">
    <property type="term" value="F:zinc ion binding"/>
    <property type="evidence" value="ECO:0007669"/>
    <property type="project" value="UniProtKB-KW"/>
</dbReference>
<feature type="region of interest" description="Disordered" evidence="2">
    <location>
        <begin position="513"/>
        <end position="536"/>
    </location>
</feature>
<feature type="region of interest" description="Disordered" evidence="2">
    <location>
        <begin position="103"/>
        <end position="202"/>
    </location>
</feature>
<keyword evidence="1" id="KW-0863">Zinc-finger</keyword>
<dbReference type="RefSeq" id="XP_004349296.1">
    <property type="nucleotide sequence ID" value="XM_004349246.2"/>
</dbReference>
<feature type="compositionally biased region" description="Polar residues" evidence="2">
    <location>
        <begin position="343"/>
        <end position="354"/>
    </location>
</feature>
<feature type="compositionally biased region" description="Acidic residues" evidence="2">
    <location>
        <begin position="141"/>
        <end position="151"/>
    </location>
</feature>
<dbReference type="PROSITE" id="PS00028">
    <property type="entry name" value="ZINC_FINGER_C2H2_1"/>
    <property type="match status" value="1"/>
</dbReference>
<gene>
    <name evidence="4" type="ORF">CAOG_002546</name>
</gene>
<dbReference type="InterPro" id="IPR013087">
    <property type="entry name" value="Znf_C2H2_type"/>
</dbReference>
<keyword evidence="1" id="KW-0862">Zinc</keyword>
<evidence type="ECO:0000256" key="1">
    <source>
        <dbReference type="PROSITE-ProRule" id="PRU00042"/>
    </source>
</evidence>
<accession>A0A0D2WLG1</accession>
<feature type="compositionally biased region" description="Low complexity" evidence="2">
    <location>
        <begin position="189"/>
        <end position="199"/>
    </location>
</feature>
<organism evidence="4 5">
    <name type="scientific">Capsaspora owczarzaki (strain ATCC 30864)</name>
    <dbReference type="NCBI Taxonomy" id="595528"/>
    <lineage>
        <taxon>Eukaryota</taxon>
        <taxon>Filasterea</taxon>
        <taxon>Capsaspora</taxon>
    </lineage>
</organism>
<sequence length="557" mass="59115">MPKSFAERLGLFKQAAAREEAVANGEPANLGDSKEAPQVVPGGVYKCKIAHCANEYAYLRDLRQHMRVEHSTDGGISLFKNAVTRSDTPAGIAAAAAAESAASAAGGGGGERRKSNTSSLAGSVVENSSLQGDSRSQKRDEDDDDDEDDTDVPGSRQSINSTPSDGGSGGSVVSSGSVQEDDSSEHKSSSSNSSSSVSKSGGGGGFTLSAASLAMAGSAPVVTTTSHLVSAATVSAPVGFSSQASVYRGNIYDEEEFTYPSELANHKFNIHYGQVTPEPFPEPEDFKRSVVITPVEPPPEFATRFAARSSIKRPDSPTVSQRIQQRLQRTASPSPVASPSTPNLDSLPSTTSTARVIPAPSAKIRQVNVNDPEYAEIVSGDTTITTAVLSSSPGANAGGSMLSSVMMENQYGYGTRLSMHFMGSRDRLDHTDDEDDIFDDPDNPTSDSLLQYFASAGFAARANPTRRPTMPVAVDTPSTAGDEVDSQKPDFLAPPSQESTRQRFVRFNPQVTQGDTHLKKRYKRSYPSREPTQKQLEKMEAEVRALNVELGVAPAEY</sequence>
<feature type="region of interest" description="Disordered" evidence="2">
    <location>
        <begin position="462"/>
        <end position="500"/>
    </location>
</feature>
<evidence type="ECO:0000313" key="4">
    <source>
        <dbReference type="EMBL" id="KJE91410.1"/>
    </source>
</evidence>
<dbReference type="AlphaFoldDB" id="A0A0D2WLG1"/>
<name>A0A0D2WLG1_CAPO3</name>
<proteinExistence type="predicted"/>